<proteinExistence type="predicted"/>
<organism evidence="2">
    <name type="scientific">marine sediment metagenome</name>
    <dbReference type="NCBI Taxonomy" id="412755"/>
    <lineage>
        <taxon>unclassified sequences</taxon>
        <taxon>metagenomes</taxon>
        <taxon>ecological metagenomes</taxon>
    </lineage>
</organism>
<reference evidence="2" key="1">
    <citation type="journal article" date="2015" name="Nature">
        <title>Complex archaea that bridge the gap between prokaryotes and eukaryotes.</title>
        <authorList>
            <person name="Spang A."/>
            <person name="Saw J.H."/>
            <person name="Jorgensen S.L."/>
            <person name="Zaremba-Niedzwiedzka K."/>
            <person name="Martijn J."/>
            <person name="Lind A.E."/>
            <person name="van Eijk R."/>
            <person name="Schleper C."/>
            <person name="Guy L."/>
            <person name="Ettema T.J."/>
        </authorList>
    </citation>
    <scope>NUCLEOTIDE SEQUENCE</scope>
</reference>
<feature type="region of interest" description="Disordered" evidence="1">
    <location>
        <begin position="99"/>
        <end position="129"/>
    </location>
</feature>
<sequence>MFKTTALATVVALAMGGSAFAQANSTNAGNNKIDAGGGKGLVVVDISNNDIAQNIANDLSALNDLTVQAQDVIDVGSVQVPISVAAAVCELEVNAIASSNDKGDKSCDAQSTNDALNQAVQQSLPTQSN</sequence>
<gene>
    <name evidence="2" type="ORF">LCGC14_0237630</name>
</gene>
<feature type="compositionally biased region" description="Polar residues" evidence="1">
    <location>
        <begin position="108"/>
        <end position="129"/>
    </location>
</feature>
<dbReference type="AlphaFoldDB" id="A0A0F9UPL7"/>
<evidence type="ECO:0000256" key="1">
    <source>
        <dbReference type="SAM" id="MobiDB-lite"/>
    </source>
</evidence>
<dbReference type="EMBL" id="LAZR01000118">
    <property type="protein sequence ID" value="KKN89432.1"/>
    <property type="molecule type" value="Genomic_DNA"/>
</dbReference>
<name>A0A0F9UPL7_9ZZZZ</name>
<evidence type="ECO:0000313" key="2">
    <source>
        <dbReference type="EMBL" id="KKN89432.1"/>
    </source>
</evidence>
<protein>
    <submittedName>
        <fullName evidence="2">Uncharacterized protein</fullName>
    </submittedName>
</protein>
<accession>A0A0F9UPL7</accession>
<comment type="caution">
    <text evidence="2">The sequence shown here is derived from an EMBL/GenBank/DDBJ whole genome shotgun (WGS) entry which is preliminary data.</text>
</comment>